<keyword evidence="5" id="KW-0539">Nucleus</keyword>
<feature type="region of interest" description="Disordered" evidence="6">
    <location>
        <begin position="171"/>
        <end position="195"/>
    </location>
</feature>
<reference evidence="7 8" key="1">
    <citation type="submission" date="2024-07" db="EMBL/GenBank/DDBJ databases">
        <title>Section-level genome sequencing and comparative genomics of Aspergillus sections Usti and Cavernicolus.</title>
        <authorList>
            <consortium name="Lawrence Berkeley National Laboratory"/>
            <person name="Nybo J.L."/>
            <person name="Vesth T.C."/>
            <person name="Theobald S."/>
            <person name="Frisvad J.C."/>
            <person name="Larsen T.O."/>
            <person name="Kjaerboelling I."/>
            <person name="Rothschild-Mancinelli K."/>
            <person name="Lyhne E.K."/>
            <person name="Kogle M.E."/>
            <person name="Barry K."/>
            <person name="Clum A."/>
            <person name="Na H."/>
            <person name="Ledsgaard L."/>
            <person name="Lin J."/>
            <person name="Lipzen A."/>
            <person name="Kuo A."/>
            <person name="Riley R."/>
            <person name="Mondo S."/>
            <person name="Labutti K."/>
            <person name="Haridas S."/>
            <person name="Pangalinan J."/>
            <person name="Salamov A.A."/>
            <person name="Simmons B.A."/>
            <person name="Magnuson J.K."/>
            <person name="Chen J."/>
            <person name="Drula E."/>
            <person name="Henrissat B."/>
            <person name="Wiebenga A."/>
            <person name="Lubbers R.J."/>
            <person name="Gomes A.C."/>
            <person name="Makela M.R."/>
            <person name="Stajich J."/>
            <person name="Grigoriev I.V."/>
            <person name="Mortensen U.H."/>
            <person name="De Vries R.P."/>
            <person name="Baker S.E."/>
            <person name="Andersen M.R."/>
        </authorList>
    </citation>
    <scope>NUCLEOTIDE SEQUENCE [LARGE SCALE GENOMIC DNA]</scope>
    <source>
        <strain evidence="7 8">CBS 209.92</strain>
    </source>
</reference>
<feature type="compositionally biased region" description="Polar residues" evidence="6">
    <location>
        <begin position="84"/>
        <end position="97"/>
    </location>
</feature>
<evidence type="ECO:0000256" key="6">
    <source>
        <dbReference type="SAM" id="MobiDB-lite"/>
    </source>
</evidence>
<proteinExistence type="predicted"/>
<comment type="subcellular location">
    <subcellularLocation>
        <location evidence="1">Nucleus</location>
    </subcellularLocation>
</comment>
<evidence type="ECO:0000256" key="2">
    <source>
        <dbReference type="ARBA" id="ARBA00022723"/>
    </source>
</evidence>
<feature type="compositionally biased region" description="Acidic residues" evidence="6">
    <location>
        <begin position="69"/>
        <end position="78"/>
    </location>
</feature>
<accession>A0ABR4GH76</accession>
<feature type="region of interest" description="Disordered" evidence="6">
    <location>
        <begin position="221"/>
        <end position="279"/>
    </location>
</feature>
<feature type="region of interest" description="Disordered" evidence="6">
    <location>
        <begin position="1"/>
        <end position="106"/>
    </location>
</feature>
<sequence>MADVRSLLRSELASRKGSSQTGSTPNRVTKKRKVDPTESATRKKVRHADPEHFLANAQIRPPSAQIVAEAEEEEDDVEALPQDVMSTDNTPTRPNSAEETVETTTQVLETPSIPVSEARAAPQAVDEDEWVAFEREVAAPTRVPPQRPAAVAAAATISAAPITTEELAALQQKESEEMRRNREAEAEGEREDAARFLEEEFDEMEQLEERVRRLKQMREQLRMKRATDSAEPIQIDEPASVAAPSEQAAKAALNGDKSEDEENDDDDDDDDDWDNWRFR</sequence>
<feature type="compositionally biased region" description="Acidic residues" evidence="6">
    <location>
        <begin position="258"/>
        <end position="273"/>
    </location>
</feature>
<comment type="caution">
    <text evidence="7">The sequence shown here is derived from an EMBL/GenBank/DDBJ whole genome shotgun (WGS) entry which is preliminary data.</text>
</comment>
<feature type="compositionally biased region" description="Basic and acidic residues" evidence="6">
    <location>
        <begin position="1"/>
        <end position="14"/>
    </location>
</feature>
<gene>
    <name evidence="7" type="ORF">BJX66DRAFT_72757</name>
</gene>
<keyword evidence="3" id="KW-0863">Zinc-finger</keyword>
<evidence type="ECO:0000256" key="1">
    <source>
        <dbReference type="ARBA" id="ARBA00004123"/>
    </source>
</evidence>
<feature type="compositionally biased region" description="Polar residues" evidence="6">
    <location>
        <begin position="16"/>
        <end position="27"/>
    </location>
</feature>
<name>A0ABR4GH76_9EURO</name>
<keyword evidence="8" id="KW-1185">Reference proteome</keyword>
<dbReference type="Proteomes" id="UP001610563">
    <property type="component" value="Unassembled WGS sequence"/>
</dbReference>
<dbReference type="InterPro" id="IPR040050">
    <property type="entry name" value="ZNF830-like"/>
</dbReference>
<keyword evidence="2" id="KW-0479">Metal-binding</keyword>
<dbReference type="PANTHER" id="PTHR13278">
    <property type="entry name" value="ZINC FINGER PROTEIN 830"/>
    <property type="match status" value="1"/>
</dbReference>
<dbReference type="PANTHER" id="PTHR13278:SF0">
    <property type="entry name" value="ZINC FINGER PROTEIN 830"/>
    <property type="match status" value="1"/>
</dbReference>
<evidence type="ECO:0000313" key="8">
    <source>
        <dbReference type="Proteomes" id="UP001610563"/>
    </source>
</evidence>
<evidence type="ECO:0000256" key="3">
    <source>
        <dbReference type="ARBA" id="ARBA00022771"/>
    </source>
</evidence>
<evidence type="ECO:0000313" key="7">
    <source>
        <dbReference type="EMBL" id="KAL2797969.1"/>
    </source>
</evidence>
<evidence type="ECO:0000256" key="4">
    <source>
        <dbReference type="ARBA" id="ARBA00022833"/>
    </source>
</evidence>
<keyword evidence="4" id="KW-0862">Zinc</keyword>
<evidence type="ECO:0000256" key="5">
    <source>
        <dbReference type="ARBA" id="ARBA00023242"/>
    </source>
</evidence>
<organism evidence="7 8">
    <name type="scientific">Aspergillus keveii</name>
    <dbReference type="NCBI Taxonomy" id="714993"/>
    <lineage>
        <taxon>Eukaryota</taxon>
        <taxon>Fungi</taxon>
        <taxon>Dikarya</taxon>
        <taxon>Ascomycota</taxon>
        <taxon>Pezizomycotina</taxon>
        <taxon>Eurotiomycetes</taxon>
        <taxon>Eurotiomycetidae</taxon>
        <taxon>Eurotiales</taxon>
        <taxon>Aspergillaceae</taxon>
        <taxon>Aspergillus</taxon>
        <taxon>Aspergillus subgen. Nidulantes</taxon>
    </lineage>
</organism>
<dbReference type="EMBL" id="JBFTWV010000016">
    <property type="protein sequence ID" value="KAL2797969.1"/>
    <property type="molecule type" value="Genomic_DNA"/>
</dbReference>
<feature type="compositionally biased region" description="Basic and acidic residues" evidence="6">
    <location>
        <begin position="173"/>
        <end position="195"/>
    </location>
</feature>
<protein>
    <submittedName>
        <fullName evidence="7">Uncharacterized protein</fullName>
    </submittedName>
</protein>